<feature type="region of interest" description="Disordered" evidence="1">
    <location>
        <begin position="212"/>
        <end position="238"/>
    </location>
</feature>
<keyword evidence="3" id="KW-1185">Reference proteome</keyword>
<feature type="region of interest" description="Disordered" evidence="1">
    <location>
        <begin position="295"/>
        <end position="426"/>
    </location>
</feature>
<feature type="compositionally biased region" description="Basic and acidic residues" evidence="1">
    <location>
        <begin position="138"/>
        <end position="150"/>
    </location>
</feature>
<evidence type="ECO:0000256" key="1">
    <source>
        <dbReference type="SAM" id="MobiDB-lite"/>
    </source>
</evidence>
<feature type="region of interest" description="Disordered" evidence="1">
    <location>
        <begin position="138"/>
        <end position="158"/>
    </location>
</feature>
<feature type="compositionally biased region" description="Polar residues" evidence="1">
    <location>
        <begin position="578"/>
        <end position="588"/>
    </location>
</feature>
<reference evidence="2" key="1">
    <citation type="submission" date="2019-03" db="EMBL/GenBank/DDBJ databases">
        <title>Improved annotation for the trematode Fasciola hepatica.</title>
        <authorList>
            <person name="Choi Y.-J."/>
            <person name="Martin J."/>
            <person name="Mitreva M."/>
        </authorList>
    </citation>
    <scope>NUCLEOTIDE SEQUENCE [LARGE SCALE GENOMIC DNA]</scope>
</reference>
<feature type="compositionally biased region" description="Polar residues" evidence="1">
    <location>
        <begin position="413"/>
        <end position="426"/>
    </location>
</feature>
<feature type="compositionally biased region" description="Basic and acidic residues" evidence="1">
    <location>
        <begin position="74"/>
        <end position="86"/>
    </location>
</feature>
<feature type="region of interest" description="Disordered" evidence="1">
    <location>
        <begin position="1"/>
        <end position="24"/>
    </location>
</feature>
<feature type="compositionally biased region" description="Polar residues" evidence="1">
    <location>
        <begin position="319"/>
        <end position="342"/>
    </location>
</feature>
<comment type="caution">
    <text evidence="2">The sequence shown here is derived from an EMBL/GenBank/DDBJ whole genome shotgun (WGS) entry which is preliminary data.</text>
</comment>
<dbReference type="AlphaFoldDB" id="A0A4E0RKE1"/>
<protein>
    <submittedName>
        <fullName evidence="2">Uncharacterized protein</fullName>
    </submittedName>
</protein>
<proteinExistence type="predicted"/>
<sequence length="622" mass="67447">MVGFKKVEKYDSSNSETPKHKRKNLFFRLGHRISRAFHRTHHEGTSKRINKCQHSRSTGDLINDVQSKSHKPVTTHERLQDHSDPRISIGADDRANSVGHIHGACASGALSSGSERSNPSFLPSGFRDELNSKLRLRPSHETSNLRDRAGTKSADSCTSLASNDSFLCTTNTTSPMLSCDSATPSTHESHAATSASPFGPVCTNLVGMQHKLAVSRQRRRRPPTRPDWGDADSGEQSESAMLTPLNMGCTQFFASPVSSTISPPFSHLPMDLISEEGCETDARGIRAIPVKAAELSSAENCKASDQDDRMSPIAPPRTSLKSVWTPKQNASVVGSSKTTGNRPVSMFIPPSATTVNQPPDQHHHHEHQRSAPGPLLSTEKQHVSQGPKKPPRIKSQSTSEHPREADSPHSFDFEQTTPTEIKSTNDQFSDHCASLNKDMSCTPCAPPKDFPSENSPMNERTPIARPRSKLSAKSKVIPTLSSNEGSGDCAPERPVLKPSSSCVRPVSMFAPNAAEVARPRDSALSDSSSTHGSRGSLEASRNKSPAALFDDSHEAEEAPERTSVADRAALFGAKLHTTKPQLLSTDSSLPVGRPKDGNDRNPTANVRPLSVFDLVRNFESSR</sequence>
<feature type="compositionally biased region" description="Low complexity" evidence="1">
    <location>
        <begin position="525"/>
        <end position="536"/>
    </location>
</feature>
<dbReference type="Proteomes" id="UP000230066">
    <property type="component" value="Unassembled WGS sequence"/>
</dbReference>
<feature type="region of interest" description="Disordered" evidence="1">
    <location>
        <begin position="67"/>
        <end position="86"/>
    </location>
</feature>
<feature type="region of interest" description="Disordered" evidence="1">
    <location>
        <begin position="446"/>
        <end position="501"/>
    </location>
</feature>
<evidence type="ECO:0000313" key="2">
    <source>
        <dbReference type="EMBL" id="THD28255.1"/>
    </source>
</evidence>
<feature type="compositionally biased region" description="Basic and acidic residues" evidence="1">
    <location>
        <begin position="550"/>
        <end position="564"/>
    </location>
</feature>
<feature type="region of interest" description="Disordered" evidence="1">
    <location>
        <begin position="513"/>
        <end position="607"/>
    </location>
</feature>
<evidence type="ECO:0000313" key="3">
    <source>
        <dbReference type="Proteomes" id="UP000230066"/>
    </source>
</evidence>
<gene>
    <name evidence="2" type="ORF">D915_000908</name>
</gene>
<feature type="compositionally biased region" description="Basic and acidic residues" evidence="1">
    <location>
        <begin position="1"/>
        <end position="11"/>
    </location>
</feature>
<feature type="compositionally biased region" description="Basic and acidic residues" evidence="1">
    <location>
        <begin position="400"/>
        <end position="412"/>
    </location>
</feature>
<dbReference type="EMBL" id="JXXN02000197">
    <property type="protein sequence ID" value="THD28255.1"/>
    <property type="molecule type" value="Genomic_DNA"/>
</dbReference>
<accession>A0A4E0RKE1</accession>
<name>A0A4E0RKE1_FASHE</name>
<organism evidence="2 3">
    <name type="scientific">Fasciola hepatica</name>
    <name type="common">Liver fluke</name>
    <dbReference type="NCBI Taxonomy" id="6192"/>
    <lineage>
        <taxon>Eukaryota</taxon>
        <taxon>Metazoa</taxon>
        <taxon>Spiralia</taxon>
        <taxon>Lophotrochozoa</taxon>
        <taxon>Platyhelminthes</taxon>
        <taxon>Trematoda</taxon>
        <taxon>Digenea</taxon>
        <taxon>Plagiorchiida</taxon>
        <taxon>Echinostomata</taxon>
        <taxon>Echinostomatoidea</taxon>
        <taxon>Fasciolidae</taxon>
        <taxon>Fasciola</taxon>
    </lineage>
</organism>